<dbReference type="GO" id="GO:0000160">
    <property type="term" value="P:phosphorelay signal transduction system"/>
    <property type="evidence" value="ECO:0007669"/>
    <property type="project" value="InterPro"/>
</dbReference>
<feature type="domain" description="Response regulatory" evidence="4">
    <location>
        <begin position="55"/>
        <end position="166"/>
    </location>
</feature>
<evidence type="ECO:0000259" key="3">
    <source>
        <dbReference type="PROSITE" id="PS50043"/>
    </source>
</evidence>
<dbReference type="InterPro" id="IPR001789">
    <property type="entry name" value="Sig_transdc_resp-reg_receiver"/>
</dbReference>
<dbReference type="Proteomes" id="UP000315133">
    <property type="component" value="Unassembled WGS sequence"/>
</dbReference>
<keyword evidence="6" id="KW-1185">Reference proteome</keyword>
<keyword evidence="2" id="KW-0597">Phosphoprotein</keyword>
<evidence type="ECO:0000313" key="6">
    <source>
        <dbReference type="Proteomes" id="UP000315133"/>
    </source>
</evidence>
<protein>
    <submittedName>
        <fullName evidence="5">LuxR family two component transcriptional regulator</fullName>
    </submittedName>
</protein>
<name>A0A543K6P0_9MICO</name>
<dbReference type="PRINTS" id="PR00038">
    <property type="entry name" value="HTHLUXR"/>
</dbReference>
<dbReference type="SUPFAM" id="SSF46894">
    <property type="entry name" value="C-terminal effector domain of the bipartite response regulators"/>
    <property type="match status" value="1"/>
</dbReference>
<feature type="domain" description="HTH luxR-type" evidence="3">
    <location>
        <begin position="198"/>
        <end position="263"/>
    </location>
</feature>
<evidence type="ECO:0000256" key="1">
    <source>
        <dbReference type="ARBA" id="ARBA00023125"/>
    </source>
</evidence>
<organism evidence="5 6">
    <name type="scientific">Ornithinimicrobium humiphilum</name>
    <dbReference type="NCBI Taxonomy" id="125288"/>
    <lineage>
        <taxon>Bacteria</taxon>
        <taxon>Bacillati</taxon>
        <taxon>Actinomycetota</taxon>
        <taxon>Actinomycetes</taxon>
        <taxon>Micrococcales</taxon>
        <taxon>Ornithinimicrobiaceae</taxon>
        <taxon>Ornithinimicrobium</taxon>
    </lineage>
</organism>
<comment type="caution">
    <text evidence="5">The sequence shown here is derived from an EMBL/GenBank/DDBJ whole genome shotgun (WGS) entry which is preliminary data.</text>
</comment>
<accession>A0A543K6P0</accession>
<gene>
    <name evidence="5" type="ORF">FB476_3131</name>
</gene>
<dbReference type="GO" id="GO:0006355">
    <property type="term" value="P:regulation of DNA-templated transcription"/>
    <property type="evidence" value="ECO:0007669"/>
    <property type="project" value="InterPro"/>
</dbReference>
<feature type="modified residue" description="4-aspartylphosphate" evidence="2">
    <location>
        <position position="101"/>
    </location>
</feature>
<dbReference type="InterPro" id="IPR016032">
    <property type="entry name" value="Sig_transdc_resp-reg_C-effctor"/>
</dbReference>
<dbReference type="GO" id="GO:0003677">
    <property type="term" value="F:DNA binding"/>
    <property type="evidence" value="ECO:0007669"/>
    <property type="project" value="UniProtKB-KW"/>
</dbReference>
<evidence type="ECO:0000256" key="2">
    <source>
        <dbReference type="PROSITE-ProRule" id="PRU00169"/>
    </source>
</evidence>
<dbReference type="PANTHER" id="PTHR43214">
    <property type="entry name" value="TWO-COMPONENT RESPONSE REGULATOR"/>
    <property type="match status" value="1"/>
</dbReference>
<dbReference type="SUPFAM" id="SSF52172">
    <property type="entry name" value="CheY-like"/>
    <property type="match status" value="1"/>
</dbReference>
<dbReference type="EMBL" id="VFPU01000003">
    <property type="protein sequence ID" value="TQM90748.1"/>
    <property type="molecule type" value="Genomic_DNA"/>
</dbReference>
<dbReference type="PROSITE" id="PS50043">
    <property type="entry name" value="HTH_LUXR_2"/>
    <property type="match status" value="1"/>
</dbReference>
<dbReference type="InterPro" id="IPR011006">
    <property type="entry name" value="CheY-like_superfamily"/>
</dbReference>
<evidence type="ECO:0000259" key="4">
    <source>
        <dbReference type="PROSITE" id="PS50110"/>
    </source>
</evidence>
<dbReference type="PANTHER" id="PTHR43214:SF43">
    <property type="entry name" value="TWO-COMPONENT RESPONSE REGULATOR"/>
    <property type="match status" value="1"/>
</dbReference>
<dbReference type="InterPro" id="IPR039420">
    <property type="entry name" value="WalR-like"/>
</dbReference>
<dbReference type="Pfam" id="PF00196">
    <property type="entry name" value="GerE"/>
    <property type="match status" value="1"/>
</dbReference>
<dbReference type="CDD" id="cd06170">
    <property type="entry name" value="LuxR_C_like"/>
    <property type="match status" value="1"/>
</dbReference>
<dbReference type="Gene3D" id="1.10.10.10">
    <property type="entry name" value="Winged helix-like DNA-binding domain superfamily/Winged helix DNA-binding domain"/>
    <property type="match status" value="1"/>
</dbReference>
<dbReference type="Gene3D" id="3.40.50.2300">
    <property type="match status" value="1"/>
</dbReference>
<dbReference type="SMART" id="SM00421">
    <property type="entry name" value="HTH_LUXR"/>
    <property type="match status" value="1"/>
</dbReference>
<evidence type="ECO:0000313" key="5">
    <source>
        <dbReference type="EMBL" id="TQM90748.1"/>
    </source>
</evidence>
<reference evidence="5 6" key="1">
    <citation type="submission" date="2019-06" db="EMBL/GenBank/DDBJ databases">
        <title>Sequencing the genomes of 1000 actinobacteria strains.</title>
        <authorList>
            <person name="Klenk H.-P."/>
        </authorList>
    </citation>
    <scope>NUCLEOTIDE SEQUENCE [LARGE SCALE GENOMIC DNA]</scope>
    <source>
        <strain evidence="5 6">DSM 12362</strain>
    </source>
</reference>
<keyword evidence="1" id="KW-0238">DNA-binding</keyword>
<dbReference type="AlphaFoldDB" id="A0A543K6P0"/>
<dbReference type="PROSITE" id="PS50110">
    <property type="entry name" value="RESPONSE_REGULATORY"/>
    <property type="match status" value="1"/>
</dbReference>
<sequence length="275" mass="29765">MTTFGHGQNCDCRRHAPSLVARFKSGHPPGGVARVRHDGPTTPYPAWMSAPRPVRIAILNDYEVVVRGLAAMLEPYRHRVEVVELDIDGDLRHPVDVSLLDTFAGHPVPDEHLDAVVADRRSGRVVVFTWDTPRELVDAALAKGACGFLAKSTPAEDLVDAIERVAGGEVVVSGTADRGGDGTDVVTNVAPEQATGDWPGRAAGLSGREAEVLALITQGLTNEEIAQRTYLSINSVKTYIRQAYRKIGVTRRSQAVRWGVEHGMAPRSARSDLRP</sequence>
<dbReference type="InterPro" id="IPR000792">
    <property type="entry name" value="Tscrpt_reg_LuxR_C"/>
</dbReference>
<dbReference type="InterPro" id="IPR036388">
    <property type="entry name" value="WH-like_DNA-bd_sf"/>
</dbReference>
<proteinExistence type="predicted"/>